<feature type="domain" description="DUF6671" evidence="1">
    <location>
        <begin position="99"/>
        <end position="319"/>
    </location>
</feature>
<gene>
    <name evidence="2" type="ordered locus">Sulac_1534</name>
</gene>
<evidence type="ECO:0000313" key="2">
    <source>
        <dbReference type="EMBL" id="AEW05031.1"/>
    </source>
</evidence>
<dbReference type="Pfam" id="PF20376">
    <property type="entry name" value="DUF6671"/>
    <property type="match status" value="1"/>
</dbReference>
<dbReference type="PATRIC" id="fig|679936.5.peg.1599"/>
<dbReference type="KEGG" id="sap:Sulac_1534"/>
<sequence length="319" mass="34841">MLCHVGHSFMASHLWAKAGDSTTMSQAKHVTPIEAPYQGRTAVLATKHQKEAVLGPLFHEELGLRLIVPADLNTDLLGTFSGEIPRPGPPREVLLKKVRWGMKVTGLSLGIASEGSFGPAPDLPFMSVDHEMLAFIDDDLGIQIVEQIVSPDTNFASIAVRSVDDLTEFLPRCGFPDHGLIVRPNVRQEPDMLFKVFKGITTPAALQEAVAFSAGVSADGLARVETDMRAHMNPTRQRVLRQLGTQLVRRLASRCPACGVPGWGLVDVVRGLPCQACGEDTDWVKQEIWGCARCEHQEARDRSDGLTAVGPEHCRWCNP</sequence>
<keyword evidence="3" id="KW-1185">Reference proteome</keyword>
<dbReference type="Proteomes" id="UP000005439">
    <property type="component" value="Chromosome"/>
</dbReference>
<dbReference type="HOGENOM" id="CLU_066202_0_0_9"/>
<evidence type="ECO:0000313" key="3">
    <source>
        <dbReference type="Proteomes" id="UP000005439"/>
    </source>
</evidence>
<protein>
    <recommendedName>
        <fullName evidence="1">DUF6671 domain-containing protein</fullName>
    </recommendedName>
</protein>
<accession>G8TXS5</accession>
<dbReference type="STRING" id="679936.Sulac_1534"/>
<proteinExistence type="predicted"/>
<reference evidence="3" key="1">
    <citation type="submission" date="2011-12" db="EMBL/GenBank/DDBJ databases">
        <title>The complete genome of chromosome of Sulfobacillus acidophilus DSM 10332.</title>
        <authorList>
            <person name="Lucas S."/>
            <person name="Han J."/>
            <person name="Lapidus A."/>
            <person name="Bruce D."/>
            <person name="Goodwin L."/>
            <person name="Pitluck S."/>
            <person name="Peters L."/>
            <person name="Kyrpides N."/>
            <person name="Mavromatis K."/>
            <person name="Ivanova N."/>
            <person name="Mikhailova N."/>
            <person name="Chertkov O."/>
            <person name="Saunders E."/>
            <person name="Detter J.C."/>
            <person name="Tapia R."/>
            <person name="Han C."/>
            <person name="Land M."/>
            <person name="Hauser L."/>
            <person name="Markowitz V."/>
            <person name="Cheng J.-F."/>
            <person name="Hugenholtz P."/>
            <person name="Woyke T."/>
            <person name="Wu D."/>
            <person name="Pukall R."/>
            <person name="Gehrich-Schroeter G."/>
            <person name="Schneider S."/>
            <person name="Klenk H.-P."/>
            <person name="Eisen J.A."/>
        </authorList>
    </citation>
    <scope>NUCLEOTIDE SEQUENCE [LARGE SCALE GENOMIC DNA]</scope>
    <source>
        <strain evidence="3">ATCC 700253 / DSM 10332 / NAL</strain>
    </source>
</reference>
<reference evidence="2 3" key="2">
    <citation type="journal article" date="2012" name="Stand. Genomic Sci.">
        <title>Complete genome sequence of the moderately thermophilic mineral-sulfide-oxidizing firmicute Sulfobacillus acidophilus type strain (NAL(T)).</title>
        <authorList>
            <person name="Anderson I."/>
            <person name="Chertkov O."/>
            <person name="Chen A."/>
            <person name="Saunders E."/>
            <person name="Lapidus A."/>
            <person name="Nolan M."/>
            <person name="Lucas S."/>
            <person name="Hammon N."/>
            <person name="Deshpande S."/>
            <person name="Cheng J.F."/>
            <person name="Han C."/>
            <person name="Tapia R."/>
            <person name="Goodwin L.A."/>
            <person name="Pitluck S."/>
            <person name="Liolios K."/>
            <person name="Pagani I."/>
            <person name="Ivanova N."/>
            <person name="Mikhailova N."/>
            <person name="Pati A."/>
            <person name="Palaniappan K."/>
            <person name="Land M."/>
            <person name="Pan C."/>
            <person name="Rohde M."/>
            <person name="Pukall R."/>
            <person name="Goker M."/>
            <person name="Detter J.C."/>
            <person name="Woyke T."/>
            <person name="Bristow J."/>
            <person name="Eisen J.A."/>
            <person name="Markowitz V."/>
            <person name="Hugenholtz P."/>
            <person name="Kyrpides N.C."/>
            <person name="Klenk H.P."/>
            <person name="Mavromatis K."/>
        </authorList>
    </citation>
    <scope>NUCLEOTIDE SEQUENCE [LARGE SCALE GENOMIC DNA]</scope>
    <source>
        <strain evidence="3">ATCC 700253 / DSM 10332 / NAL</strain>
    </source>
</reference>
<dbReference type="EMBL" id="CP003179">
    <property type="protein sequence ID" value="AEW05031.1"/>
    <property type="molecule type" value="Genomic_DNA"/>
</dbReference>
<name>G8TXS5_SULAD</name>
<dbReference type="AlphaFoldDB" id="G8TXS5"/>
<organism evidence="2 3">
    <name type="scientific">Sulfobacillus acidophilus (strain ATCC 700253 / DSM 10332 / NAL)</name>
    <dbReference type="NCBI Taxonomy" id="679936"/>
    <lineage>
        <taxon>Bacteria</taxon>
        <taxon>Bacillati</taxon>
        <taxon>Bacillota</taxon>
        <taxon>Clostridia</taxon>
        <taxon>Eubacteriales</taxon>
        <taxon>Clostridiales Family XVII. Incertae Sedis</taxon>
        <taxon>Sulfobacillus</taxon>
    </lineage>
</organism>
<dbReference type="InterPro" id="IPR046612">
    <property type="entry name" value="DUF6671"/>
</dbReference>
<evidence type="ECO:0000259" key="1">
    <source>
        <dbReference type="Pfam" id="PF20376"/>
    </source>
</evidence>